<reference evidence="4" key="1">
    <citation type="submission" date="2020-10" db="EMBL/GenBank/DDBJ databases">
        <title>Connecting structure to function with the recovery of over 1000 high-quality activated sludge metagenome-assembled genomes encoding full-length rRNA genes using long-read sequencing.</title>
        <authorList>
            <person name="Singleton C.M."/>
            <person name="Petriglieri F."/>
            <person name="Kristensen J.M."/>
            <person name="Kirkegaard R.H."/>
            <person name="Michaelsen T.Y."/>
            <person name="Andersen M.H."/>
            <person name="Karst S.M."/>
            <person name="Dueholm M.S."/>
            <person name="Nielsen P.H."/>
            <person name="Albertsen M."/>
        </authorList>
    </citation>
    <scope>NUCLEOTIDE SEQUENCE</scope>
    <source>
        <strain evidence="4">Hirt_18-Q3-R61-65_BATAC.395</strain>
    </source>
</reference>
<dbReference type="SUPFAM" id="SSF63411">
    <property type="entry name" value="LuxS/MPP-like metallohydrolase"/>
    <property type="match status" value="2"/>
</dbReference>
<evidence type="ECO:0000256" key="1">
    <source>
        <dbReference type="SAM" id="SignalP"/>
    </source>
</evidence>
<dbReference type="Pfam" id="PF05193">
    <property type="entry name" value="Peptidase_M16_C"/>
    <property type="match status" value="1"/>
</dbReference>
<dbReference type="PANTHER" id="PTHR11851:SF224">
    <property type="entry name" value="PROCESSING PROTEASE"/>
    <property type="match status" value="1"/>
</dbReference>
<feature type="signal peptide" evidence="1">
    <location>
        <begin position="1"/>
        <end position="23"/>
    </location>
</feature>
<feature type="chain" id="PRO_5039193292" evidence="1">
    <location>
        <begin position="24"/>
        <end position="433"/>
    </location>
</feature>
<sequence length="433" mass="46230">MNPPMFKSLLALGLLFLAQASTAGVKIEHWTAATGARVYFVESRALPIVDVQIDFAAGAAHDPIDKPGVAQLTRGLMDLGAGDMDESEVAMKLADLGARLGGGADTDRSTVSLRTLADPDKRTAAFAIMRAVISEPRFPEAVFERERARSLAALRESLTRPETIVSRAFWAGVYGDHPYGRQPSVESLAAISIGDLRDFHAASYVARSAVVTIVGALSRAEAEGLALQLTDGLPAGGEVAVTPTPTLPKATELRLPHPAAQAHVQIGLPALKRGDPDFYALMVGNYTLGGGGFVSRLMKEVRDKRGFAYSVYSYFAPMKEMGPFQIGLQTKRAQANEALKVTRDVLQKFLAEGPSEIELAAAKANIVGSFPLRLDSNRKILDNVAVIGFYGLPLDYLDTYAAKVQKVTAADIRAAFARHVSPANLVTVVVAGD</sequence>
<dbReference type="EMBL" id="JADJUC010000003">
    <property type="protein sequence ID" value="MBK8523336.1"/>
    <property type="molecule type" value="Genomic_DNA"/>
</dbReference>
<keyword evidence="1" id="KW-0732">Signal</keyword>
<dbReference type="Proteomes" id="UP000886689">
    <property type="component" value="Unassembled WGS sequence"/>
</dbReference>
<dbReference type="AlphaFoldDB" id="A0A9D7K036"/>
<evidence type="ECO:0000313" key="5">
    <source>
        <dbReference type="Proteomes" id="UP000886689"/>
    </source>
</evidence>
<accession>A0A9D7K036</accession>
<feature type="domain" description="Peptidase M16 C-terminal" evidence="3">
    <location>
        <begin position="191"/>
        <end position="365"/>
    </location>
</feature>
<dbReference type="PANTHER" id="PTHR11851">
    <property type="entry name" value="METALLOPROTEASE"/>
    <property type="match status" value="1"/>
</dbReference>
<dbReference type="GO" id="GO:0046872">
    <property type="term" value="F:metal ion binding"/>
    <property type="evidence" value="ECO:0007669"/>
    <property type="project" value="InterPro"/>
</dbReference>
<dbReference type="InterPro" id="IPR011765">
    <property type="entry name" value="Pept_M16_N"/>
</dbReference>
<evidence type="ECO:0000259" key="3">
    <source>
        <dbReference type="Pfam" id="PF05193"/>
    </source>
</evidence>
<dbReference type="InterPro" id="IPR011249">
    <property type="entry name" value="Metalloenz_LuxS/M16"/>
</dbReference>
<dbReference type="InterPro" id="IPR007863">
    <property type="entry name" value="Peptidase_M16_C"/>
</dbReference>
<evidence type="ECO:0000313" key="4">
    <source>
        <dbReference type="EMBL" id="MBK8523336.1"/>
    </source>
</evidence>
<comment type="caution">
    <text evidence="4">The sequence shown here is derived from an EMBL/GenBank/DDBJ whole genome shotgun (WGS) entry which is preliminary data.</text>
</comment>
<proteinExistence type="predicted"/>
<evidence type="ECO:0000259" key="2">
    <source>
        <dbReference type="Pfam" id="PF00675"/>
    </source>
</evidence>
<dbReference type="Gene3D" id="3.30.830.10">
    <property type="entry name" value="Metalloenzyme, LuxS/M16 peptidase-like"/>
    <property type="match status" value="2"/>
</dbReference>
<dbReference type="Pfam" id="PF00675">
    <property type="entry name" value="Peptidase_M16"/>
    <property type="match status" value="1"/>
</dbReference>
<name>A0A9D7K036_9PROT</name>
<gene>
    <name evidence="4" type="ORF">IPL58_03945</name>
</gene>
<dbReference type="InterPro" id="IPR050361">
    <property type="entry name" value="MPP/UQCRC_Complex"/>
</dbReference>
<organism evidence="4 5">
    <name type="scientific">Candidatus Proximibacter danicus</name>
    <dbReference type="NCBI Taxonomy" id="2954365"/>
    <lineage>
        <taxon>Bacteria</taxon>
        <taxon>Pseudomonadati</taxon>
        <taxon>Pseudomonadota</taxon>
        <taxon>Betaproteobacteria</taxon>
        <taxon>Candidatus Proximibacter</taxon>
    </lineage>
</organism>
<protein>
    <submittedName>
        <fullName evidence="4">Insulinase family protein</fullName>
    </submittedName>
</protein>
<feature type="domain" description="Peptidase M16 N-terminal" evidence="2">
    <location>
        <begin position="46"/>
        <end position="181"/>
    </location>
</feature>